<feature type="region of interest" description="Disordered" evidence="1">
    <location>
        <begin position="1"/>
        <end position="45"/>
    </location>
</feature>
<protein>
    <submittedName>
        <fullName evidence="2">Uncharacterized protein</fullName>
    </submittedName>
</protein>
<dbReference type="Gramene" id="OB0212G10020.1">
    <property type="protein sequence ID" value="OB0212G10020.1"/>
    <property type="gene ID" value="OB0212G10020"/>
</dbReference>
<dbReference type="HOGENOM" id="CLU_1456591_0_0_1"/>
<keyword evidence="3" id="KW-1185">Reference proteome</keyword>
<feature type="compositionally biased region" description="Basic and acidic residues" evidence="1">
    <location>
        <begin position="34"/>
        <end position="44"/>
    </location>
</feature>
<sequence length="186" mass="20707">MAATVGAGGRRPWEHPDPDVEPLDTNEEDYTEGAEEKQAMDENPKGMMPSCILLKRMPVLPRLLVGVELNVHSVSRSSDDAYAMAAKASWQPDPEVVAEFALSNAPMVSPTMFSLLRTSTWTLSFNDIKFISTSLASLGCPSSRKPMQKMPELRSRVSDMVSHYQNKFDYDQVFFRGIAEAALDKF</sequence>
<dbReference type="PANTHER" id="PTHR33120">
    <property type="entry name" value="EXPRESSED PROTEIN-RELATED"/>
    <property type="match status" value="1"/>
</dbReference>
<evidence type="ECO:0000313" key="2">
    <source>
        <dbReference type="EnsemblPlants" id="OB0212G10020.1"/>
    </source>
</evidence>
<evidence type="ECO:0000313" key="3">
    <source>
        <dbReference type="Proteomes" id="UP000006038"/>
    </source>
</evidence>
<organism evidence="2">
    <name type="scientific">Oryza brachyantha</name>
    <name type="common">malo sina</name>
    <dbReference type="NCBI Taxonomy" id="4533"/>
    <lineage>
        <taxon>Eukaryota</taxon>
        <taxon>Viridiplantae</taxon>
        <taxon>Streptophyta</taxon>
        <taxon>Embryophyta</taxon>
        <taxon>Tracheophyta</taxon>
        <taxon>Spermatophyta</taxon>
        <taxon>Magnoliopsida</taxon>
        <taxon>Liliopsida</taxon>
        <taxon>Poales</taxon>
        <taxon>Poaceae</taxon>
        <taxon>BOP clade</taxon>
        <taxon>Oryzoideae</taxon>
        <taxon>Oryzeae</taxon>
        <taxon>Oryzinae</taxon>
        <taxon>Oryza</taxon>
    </lineage>
</organism>
<evidence type="ECO:0000256" key="1">
    <source>
        <dbReference type="SAM" id="MobiDB-lite"/>
    </source>
</evidence>
<proteinExistence type="predicted"/>
<dbReference type="AlphaFoldDB" id="J3L8H6"/>
<reference evidence="2" key="1">
    <citation type="submission" date="2015-06" db="UniProtKB">
        <authorList>
            <consortium name="EnsemblPlants"/>
        </authorList>
    </citation>
    <scope>IDENTIFICATION</scope>
</reference>
<dbReference type="Proteomes" id="UP000006038">
    <property type="component" value="Unassembled WGS sequence"/>
</dbReference>
<accession>J3L8H6</accession>
<name>J3L8H6_ORYBR</name>
<dbReference type="EnsemblPlants" id="OB0212G10020.1">
    <property type="protein sequence ID" value="OB0212G10020.1"/>
    <property type="gene ID" value="OB0212G10020"/>
</dbReference>
<feature type="compositionally biased region" description="Acidic residues" evidence="1">
    <location>
        <begin position="19"/>
        <end position="33"/>
    </location>
</feature>